<dbReference type="InterPro" id="IPR036047">
    <property type="entry name" value="F-box-like_dom_sf"/>
</dbReference>
<evidence type="ECO:0000256" key="1">
    <source>
        <dbReference type="SAM" id="MobiDB-lite"/>
    </source>
</evidence>
<dbReference type="InterPro" id="IPR001810">
    <property type="entry name" value="F-box_dom"/>
</dbReference>
<dbReference type="InterPro" id="IPR050796">
    <property type="entry name" value="SCF_F-box_component"/>
</dbReference>
<dbReference type="PANTHER" id="PTHR31672:SF13">
    <property type="entry name" value="F-BOX PROTEIN CPR30-LIKE"/>
    <property type="match status" value="1"/>
</dbReference>
<evidence type="ECO:0000313" key="3">
    <source>
        <dbReference type="EMBL" id="PWA61414.1"/>
    </source>
</evidence>
<organism evidence="3 4">
    <name type="scientific">Artemisia annua</name>
    <name type="common">Sweet wormwood</name>
    <dbReference type="NCBI Taxonomy" id="35608"/>
    <lineage>
        <taxon>Eukaryota</taxon>
        <taxon>Viridiplantae</taxon>
        <taxon>Streptophyta</taxon>
        <taxon>Embryophyta</taxon>
        <taxon>Tracheophyta</taxon>
        <taxon>Spermatophyta</taxon>
        <taxon>Magnoliopsida</taxon>
        <taxon>eudicotyledons</taxon>
        <taxon>Gunneridae</taxon>
        <taxon>Pentapetalae</taxon>
        <taxon>asterids</taxon>
        <taxon>campanulids</taxon>
        <taxon>Asterales</taxon>
        <taxon>Asteraceae</taxon>
        <taxon>Asteroideae</taxon>
        <taxon>Anthemideae</taxon>
        <taxon>Artemisiinae</taxon>
        <taxon>Artemisia</taxon>
    </lineage>
</organism>
<comment type="caution">
    <text evidence="3">The sequence shown here is derived from an EMBL/GenBank/DDBJ whole genome shotgun (WGS) entry which is preliminary data.</text>
</comment>
<dbReference type="Pfam" id="PF00646">
    <property type="entry name" value="F-box"/>
    <property type="match status" value="1"/>
</dbReference>
<dbReference type="EMBL" id="PKPP01005107">
    <property type="protein sequence ID" value="PWA61414.1"/>
    <property type="molecule type" value="Genomic_DNA"/>
</dbReference>
<evidence type="ECO:0000259" key="2">
    <source>
        <dbReference type="Pfam" id="PF00646"/>
    </source>
</evidence>
<name>A0A2U1MJK9_ARTAN</name>
<reference evidence="3 4" key="1">
    <citation type="journal article" date="2018" name="Mol. Plant">
        <title>The genome of Artemisia annua provides insight into the evolution of Asteraceae family and artemisinin biosynthesis.</title>
        <authorList>
            <person name="Shen Q."/>
            <person name="Zhang L."/>
            <person name="Liao Z."/>
            <person name="Wang S."/>
            <person name="Yan T."/>
            <person name="Shi P."/>
            <person name="Liu M."/>
            <person name="Fu X."/>
            <person name="Pan Q."/>
            <person name="Wang Y."/>
            <person name="Lv Z."/>
            <person name="Lu X."/>
            <person name="Zhang F."/>
            <person name="Jiang W."/>
            <person name="Ma Y."/>
            <person name="Chen M."/>
            <person name="Hao X."/>
            <person name="Li L."/>
            <person name="Tang Y."/>
            <person name="Lv G."/>
            <person name="Zhou Y."/>
            <person name="Sun X."/>
            <person name="Brodelius P.E."/>
            <person name="Rose J.K.C."/>
            <person name="Tang K."/>
        </authorList>
    </citation>
    <scope>NUCLEOTIDE SEQUENCE [LARGE SCALE GENOMIC DNA]</scope>
    <source>
        <strain evidence="4">cv. Huhao1</strain>
        <tissue evidence="3">Leaf</tissue>
    </source>
</reference>
<dbReference type="STRING" id="35608.A0A2U1MJK9"/>
<feature type="region of interest" description="Disordered" evidence="1">
    <location>
        <begin position="1"/>
        <end position="34"/>
    </location>
</feature>
<sequence>MKKGRQFQPTSPPPALHRDQPNPGPRHSPPTSHRDLPFEVVQSILLKLDIKTLLRSKISCKSWWGGISEAYFRNQYLSPKDGILTVAGFEPDLTDASDIVSDSTWIMPQRNVEWIEIEDNTDHHIVHDGVALLEMDRFRLFRSTYPIPIHSENGLVLFVDEHNARHAFLFICNPITKECMTFPTPPPAAPRPPDHSIFSSNYPNGYGFGRNIEDGAYRVLMICGPQAAVYTLGSGQWVINTQNMRCTLYESTGITVGNGIHWLIRAVEMEDKDGKENEFEMENEVDTADGDEAEAEARVLRICRFDLNSQTFELMECIGVHPRPDDGDPMLGVLNKNLCICFSTRRDDAEDNEESHLSVWVMTESDGIRAWRLYIHVQGEQWIEGSMIKSLADGDHVMIGSSVNLVRGSGCAHWTGAIRKILVYNTPTNSFVSEWRLNRNMMGGVCYRPSLFSIKHNFEAESERVFHLS</sequence>
<proteinExistence type="predicted"/>
<protein>
    <submittedName>
        <fullName evidence="3">F-box associated domain, type 1</fullName>
    </submittedName>
</protein>
<accession>A0A2U1MJK9</accession>
<dbReference type="AlphaFoldDB" id="A0A2U1MJK9"/>
<gene>
    <name evidence="3" type="ORF">CTI12_AA371200</name>
</gene>
<feature type="domain" description="F-box" evidence="2">
    <location>
        <begin position="35"/>
        <end position="63"/>
    </location>
</feature>
<dbReference type="SUPFAM" id="SSF81383">
    <property type="entry name" value="F-box domain"/>
    <property type="match status" value="1"/>
</dbReference>
<evidence type="ECO:0000313" key="4">
    <source>
        <dbReference type="Proteomes" id="UP000245207"/>
    </source>
</evidence>
<dbReference type="PANTHER" id="PTHR31672">
    <property type="entry name" value="BNACNNG10540D PROTEIN"/>
    <property type="match status" value="1"/>
</dbReference>
<keyword evidence="4" id="KW-1185">Reference proteome</keyword>
<dbReference type="Proteomes" id="UP000245207">
    <property type="component" value="Unassembled WGS sequence"/>
</dbReference>